<dbReference type="AlphaFoldDB" id="A0A645AP68"/>
<protein>
    <submittedName>
        <fullName evidence="1">Uncharacterized protein</fullName>
    </submittedName>
</protein>
<name>A0A645AP68_9ZZZZ</name>
<dbReference type="EMBL" id="VSSQ01014993">
    <property type="protein sequence ID" value="MPM54847.1"/>
    <property type="molecule type" value="Genomic_DNA"/>
</dbReference>
<reference evidence="1" key="1">
    <citation type="submission" date="2019-08" db="EMBL/GenBank/DDBJ databases">
        <authorList>
            <person name="Kucharzyk K."/>
            <person name="Murdoch R.W."/>
            <person name="Higgins S."/>
            <person name="Loffler F."/>
        </authorList>
    </citation>
    <scope>NUCLEOTIDE SEQUENCE</scope>
</reference>
<gene>
    <name evidence="1" type="ORF">SDC9_101629</name>
</gene>
<comment type="caution">
    <text evidence="1">The sequence shown here is derived from an EMBL/GenBank/DDBJ whole genome shotgun (WGS) entry which is preliminary data.</text>
</comment>
<organism evidence="1">
    <name type="scientific">bioreactor metagenome</name>
    <dbReference type="NCBI Taxonomy" id="1076179"/>
    <lineage>
        <taxon>unclassified sequences</taxon>
        <taxon>metagenomes</taxon>
        <taxon>ecological metagenomes</taxon>
    </lineage>
</organism>
<accession>A0A645AP68</accession>
<evidence type="ECO:0000313" key="1">
    <source>
        <dbReference type="EMBL" id="MPM54847.1"/>
    </source>
</evidence>
<sequence length="65" mass="7362">MAIGLVGEDYDVREVVIGHLDLRSKIREFTKPASMKQECGMLIPPVIYDNSRYNTQVVIVPVSRL</sequence>
<proteinExistence type="predicted"/>